<evidence type="ECO:0000313" key="1">
    <source>
        <dbReference type="EMBL" id="CAB9522601.1"/>
    </source>
</evidence>
<proteinExistence type="predicted"/>
<organism evidence="1 2">
    <name type="scientific">Seminavis robusta</name>
    <dbReference type="NCBI Taxonomy" id="568900"/>
    <lineage>
        <taxon>Eukaryota</taxon>
        <taxon>Sar</taxon>
        <taxon>Stramenopiles</taxon>
        <taxon>Ochrophyta</taxon>
        <taxon>Bacillariophyta</taxon>
        <taxon>Bacillariophyceae</taxon>
        <taxon>Bacillariophycidae</taxon>
        <taxon>Naviculales</taxon>
        <taxon>Naviculaceae</taxon>
        <taxon>Seminavis</taxon>
    </lineage>
</organism>
<comment type="caution">
    <text evidence="1">The sequence shown here is derived from an EMBL/GenBank/DDBJ whole genome shotgun (WGS) entry which is preliminary data.</text>
</comment>
<accession>A0A9N8ENK3</accession>
<dbReference type="EMBL" id="CAICTM010001320">
    <property type="protein sequence ID" value="CAB9522601.1"/>
    <property type="molecule type" value="Genomic_DNA"/>
</dbReference>
<dbReference type="AlphaFoldDB" id="A0A9N8ENK3"/>
<dbReference type="Proteomes" id="UP001153069">
    <property type="component" value="Unassembled WGS sequence"/>
</dbReference>
<protein>
    <submittedName>
        <fullName evidence="1">Proprotein convertase subtilisin kexin type</fullName>
    </submittedName>
</protein>
<reference evidence="1" key="1">
    <citation type="submission" date="2020-06" db="EMBL/GenBank/DDBJ databases">
        <authorList>
            <consortium name="Plant Systems Biology data submission"/>
        </authorList>
    </citation>
    <scope>NUCLEOTIDE SEQUENCE</scope>
    <source>
        <strain evidence="1">D6</strain>
    </source>
</reference>
<name>A0A9N8ENK3_9STRA</name>
<sequence>MDSNANDPGGMDPDSDLLKILSTTSTTVKSVSKSELLTSGLTGHVMAEQVMGFLDTESVLSCLEVEDLCKHFDLKSYYCSIHGTKLESQVERRRDLESMTGNDDDQGEDADQICNNDNVAAAEVNIECEDCVEAEFDRERCTCCKGFENADELNQCNNCSYQECDPCYEDTSMICCSSCEEVFCGREGCEKIEHCDCGEGFCSMYQEDNIQACLQCGSGGCLDCFYEDGFCCDKCDSAFCIDCDNYGHCDSCEQIFCSTCMETRDCEFFCCNNCGRTFCNDCDPYSNCARCEEQFCSTCMETWYYEGSCCHAGIFCMDCVSEHWFCCNKCDKAFCTNSDDYGYCDKCDEKFCSTCNETWYCAGCEHGSCYSCDQPVKCKTCNQQHGCSECSDKECFCCGGCSKTYCREKCKEFTTCDICFEDVCEECDNGRICKPCLKWLLRGEVPVH</sequence>
<evidence type="ECO:0000313" key="2">
    <source>
        <dbReference type="Proteomes" id="UP001153069"/>
    </source>
</evidence>
<keyword evidence="2" id="KW-1185">Reference proteome</keyword>
<dbReference type="OrthoDB" id="10678271at2759"/>
<gene>
    <name evidence="1" type="ORF">SEMRO_1322_G262570.1</name>
</gene>